<dbReference type="HOGENOM" id="CLU_2995557_0_0_9"/>
<dbReference type="RefSeq" id="WP_014968607.1">
    <property type="nucleotide sequence ID" value="NC_018664.1"/>
</dbReference>
<protein>
    <submittedName>
        <fullName evidence="2">Uncharacterized protein</fullName>
    </submittedName>
</protein>
<feature type="transmembrane region" description="Helical" evidence="1">
    <location>
        <begin position="32"/>
        <end position="54"/>
    </location>
</feature>
<keyword evidence="1" id="KW-1133">Transmembrane helix</keyword>
<keyword evidence="1" id="KW-0812">Transmembrane</keyword>
<accession>K0B0B2</accession>
<dbReference type="STRING" id="1128398.Curi_c24780"/>
<proteinExistence type="predicted"/>
<sequence>MKKGSMGMALFTGAFVGIVVFLFEYILPNSNLITSVSITGLSALIGGLIGNKLFPNKS</sequence>
<feature type="transmembrane region" description="Helical" evidence="1">
    <location>
        <begin position="7"/>
        <end position="26"/>
    </location>
</feature>
<dbReference type="EMBL" id="CP003326">
    <property type="protein sequence ID" value="AFS79473.1"/>
    <property type="molecule type" value="Genomic_DNA"/>
</dbReference>
<evidence type="ECO:0000256" key="1">
    <source>
        <dbReference type="SAM" id="Phobius"/>
    </source>
</evidence>
<dbReference type="Proteomes" id="UP000006094">
    <property type="component" value="Chromosome"/>
</dbReference>
<organism evidence="2 3">
    <name type="scientific">Gottschalkia acidurici (strain ATCC 7906 / DSM 604 / BCRC 14475 / CIP 104303 / KCTC 5404 / NCIMB 10678 / 9a)</name>
    <name type="common">Clostridium acidurici</name>
    <dbReference type="NCBI Taxonomy" id="1128398"/>
    <lineage>
        <taxon>Bacteria</taxon>
        <taxon>Bacillati</taxon>
        <taxon>Bacillota</taxon>
        <taxon>Tissierellia</taxon>
        <taxon>Tissierellales</taxon>
        <taxon>Gottschalkiaceae</taxon>
        <taxon>Gottschalkia</taxon>
    </lineage>
</organism>
<name>K0B0B2_GOTA9</name>
<gene>
    <name evidence="2" type="ordered locus">Curi_c24780</name>
</gene>
<keyword evidence="3" id="KW-1185">Reference proteome</keyword>
<reference evidence="2 3" key="1">
    <citation type="journal article" date="2012" name="PLoS ONE">
        <title>The purine-utilizing bacterium Clostridium acidurici 9a: a genome-guided metabolic reconsideration.</title>
        <authorList>
            <person name="Hartwich K."/>
            <person name="Poehlein A."/>
            <person name="Daniel R."/>
        </authorList>
    </citation>
    <scope>NUCLEOTIDE SEQUENCE [LARGE SCALE GENOMIC DNA]</scope>
    <source>
        <strain evidence="3">ATCC 7906 / DSM 604 / BCRC 14475 / CIP 104303 / KCTC 5404 / NCIMB 10678 / 9a</strain>
    </source>
</reference>
<evidence type="ECO:0000313" key="3">
    <source>
        <dbReference type="Proteomes" id="UP000006094"/>
    </source>
</evidence>
<keyword evidence="1" id="KW-0472">Membrane</keyword>
<evidence type="ECO:0000313" key="2">
    <source>
        <dbReference type="EMBL" id="AFS79473.1"/>
    </source>
</evidence>
<dbReference type="KEGG" id="cad:Curi_c24780"/>
<dbReference type="AlphaFoldDB" id="K0B0B2"/>